<dbReference type="GO" id="GO:0019843">
    <property type="term" value="F:rRNA binding"/>
    <property type="evidence" value="ECO:0007669"/>
    <property type="project" value="UniProtKB-KW"/>
</dbReference>
<evidence type="ECO:0000256" key="4">
    <source>
        <dbReference type="ARBA" id="ARBA00022730"/>
    </source>
</evidence>
<dbReference type="PANTHER" id="PTHR32120:SF10">
    <property type="entry name" value="SMALL RIBOSOMAL SUBUNIT BIOGENESIS GTPASE RSGA"/>
    <property type="match status" value="1"/>
</dbReference>
<dbReference type="SUPFAM" id="SSF52540">
    <property type="entry name" value="P-loop containing nucleoside triphosphate hydrolases"/>
    <property type="match status" value="1"/>
</dbReference>
<evidence type="ECO:0000256" key="1">
    <source>
        <dbReference type="ARBA" id="ARBA00022490"/>
    </source>
</evidence>
<dbReference type="AlphaFoldDB" id="A0A1M6LW68"/>
<dbReference type="Gene3D" id="3.40.50.300">
    <property type="entry name" value="P-loop containing nucleotide triphosphate hydrolases"/>
    <property type="match status" value="1"/>
</dbReference>
<comment type="similarity">
    <text evidence="10">Belongs to the TRAFAC class YlqF/YawG GTPase family. RsgA subfamily.</text>
</comment>
<reference evidence="13 14" key="1">
    <citation type="submission" date="2016-11" db="EMBL/GenBank/DDBJ databases">
        <authorList>
            <person name="Jaros S."/>
            <person name="Januszkiewicz K."/>
            <person name="Wedrychowicz H."/>
        </authorList>
    </citation>
    <scope>NUCLEOTIDE SEQUENCE [LARGE SCALE GENOMIC DNA]</scope>
    <source>
        <strain evidence="13 14">DSM 15929</strain>
    </source>
</reference>
<dbReference type="EC" id="3.6.1.-" evidence="10"/>
<evidence type="ECO:0000313" key="14">
    <source>
        <dbReference type="Proteomes" id="UP000184386"/>
    </source>
</evidence>
<evidence type="ECO:0000256" key="10">
    <source>
        <dbReference type="HAMAP-Rule" id="MF_01820"/>
    </source>
</evidence>
<evidence type="ECO:0000256" key="6">
    <source>
        <dbReference type="ARBA" id="ARBA00022801"/>
    </source>
</evidence>
<keyword evidence="8 10" id="KW-0694">RNA-binding</keyword>
<protein>
    <recommendedName>
        <fullName evidence="10">Small ribosomal subunit biogenesis GTPase RsgA</fullName>
        <ecNumber evidence="10">3.6.1.-</ecNumber>
    </recommendedName>
</protein>
<gene>
    <name evidence="10" type="primary">rsgA</name>
    <name evidence="13" type="ORF">SAMN02745136_00739</name>
</gene>
<dbReference type="PANTHER" id="PTHR32120">
    <property type="entry name" value="SMALL RIBOSOMAL SUBUNIT BIOGENESIS GTPASE RSGA"/>
    <property type="match status" value="1"/>
</dbReference>
<feature type="binding site" evidence="10">
    <location>
        <position position="293"/>
    </location>
    <ligand>
        <name>Zn(2+)</name>
        <dbReference type="ChEBI" id="CHEBI:29105"/>
    </ligand>
</feature>
<accession>A0A1M6LW68</accession>
<feature type="domain" description="EngC GTPase" evidence="11">
    <location>
        <begin position="116"/>
        <end position="263"/>
    </location>
</feature>
<feature type="domain" description="CP-type G" evidence="12">
    <location>
        <begin position="106"/>
        <end position="265"/>
    </location>
</feature>
<keyword evidence="4 10" id="KW-0699">rRNA-binding</keyword>
<keyword evidence="9 10" id="KW-0342">GTP-binding</keyword>
<dbReference type="GO" id="GO:0005525">
    <property type="term" value="F:GTP binding"/>
    <property type="evidence" value="ECO:0007669"/>
    <property type="project" value="UniProtKB-UniRule"/>
</dbReference>
<evidence type="ECO:0000256" key="2">
    <source>
        <dbReference type="ARBA" id="ARBA00022517"/>
    </source>
</evidence>
<dbReference type="PROSITE" id="PS50936">
    <property type="entry name" value="ENGC_GTPASE"/>
    <property type="match status" value="1"/>
</dbReference>
<sequence>MISLENYGYTDFFGNQITVKEKELGLIPARIISIQKETYRLVSACGENNGKLKGSVFYQDNELKTYPAVGDFVLIKANDQGEDIIYRVLERHSSFSRANPSLPTKISGASAQMVAANFDYVFVMTSLNHDFNLRRLERYLAAAWQSGGTPVIILTKADLCSDYEEKIALTEEIAPGIDIHAISCYTGLGLEALTHYLKPGKTLVFMGSSGIGKSSLVNSLAGKELMKVNIIREDDSRGHHTTTYRQLFMLESGALIIDTPGMRELGIWSADEGVSEVFSDIEDLAASCRFHDCKHKTEPGCAIKAALADGSLSSARYQSYLKLEREARFTAKKAALYEMRLQNNQKTNKKKDYR</sequence>
<comment type="cofactor">
    <cofactor evidence="10">
        <name>Zn(2+)</name>
        <dbReference type="ChEBI" id="CHEBI:29105"/>
    </cofactor>
    <text evidence="10">Binds 1 zinc ion per subunit.</text>
</comment>
<feature type="binding site" evidence="10">
    <location>
        <position position="288"/>
    </location>
    <ligand>
        <name>Zn(2+)</name>
        <dbReference type="ChEBI" id="CHEBI:29105"/>
    </ligand>
</feature>
<feature type="binding site" evidence="10">
    <location>
        <begin position="207"/>
        <end position="215"/>
    </location>
    <ligand>
        <name>GTP</name>
        <dbReference type="ChEBI" id="CHEBI:37565"/>
    </ligand>
</feature>
<dbReference type="InterPro" id="IPR004881">
    <property type="entry name" value="Ribosome_biogen_GTPase_RsgA"/>
</dbReference>
<name>A0A1M6LW68_9FIRM</name>
<dbReference type="CDD" id="cd01854">
    <property type="entry name" value="YjeQ_EngC"/>
    <property type="match status" value="1"/>
</dbReference>
<dbReference type="GO" id="GO:0003924">
    <property type="term" value="F:GTPase activity"/>
    <property type="evidence" value="ECO:0007669"/>
    <property type="project" value="UniProtKB-UniRule"/>
</dbReference>
<dbReference type="InterPro" id="IPR010914">
    <property type="entry name" value="RsgA_GTPase_dom"/>
</dbReference>
<keyword evidence="1 10" id="KW-0963">Cytoplasm</keyword>
<dbReference type="STRING" id="1121322.SAMN02745136_00739"/>
<dbReference type="HAMAP" id="MF_01820">
    <property type="entry name" value="GTPase_RsgA"/>
    <property type="match status" value="1"/>
</dbReference>
<dbReference type="PROSITE" id="PS51721">
    <property type="entry name" value="G_CP"/>
    <property type="match status" value="1"/>
</dbReference>
<feature type="binding site" evidence="10">
    <location>
        <position position="295"/>
    </location>
    <ligand>
        <name>Zn(2+)</name>
        <dbReference type="ChEBI" id="CHEBI:29105"/>
    </ligand>
</feature>
<dbReference type="Gene3D" id="1.10.40.50">
    <property type="entry name" value="Probable gtpase engc, domain 3"/>
    <property type="match status" value="1"/>
</dbReference>
<dbReference type="GO" id="GO:0042274">
    <property type="term" value="P:ribosomal small subunit biogenesis"/>
    <property type="evidence" value="ECO:0007669"/>
    <property type="project" value="UniProtKB-UniRule"/>
</dbReference>
<proteinExistence type="inferred from homology"/>
<evidence type="ECO:0000256" key="8">
    <source>
        <dbReference type="ARBA" id="ARBA00022884"/>
    </source>
</evidence>
<evidence type="ECO:0000256" key="5">
    <source>
        <dbReference type="ARBA" id="ARBA00022741"/>
    </source>
</evidence>
<dbReference type="InterPro" id="IPR030378">
    <property type="entry name" value="G_CP_dom"/>
</dbReference>
<evidence type="ECO:0000313" key="13">
    <source>
        <dbReference type="EMBL" id="SHJ75418.1"/>
    </source>
</evidence>
<dbReference type="InterPro" id="IPR027417">
    <property type="entry name" value="P-loop_NTPase"/>
</dbReference>
<dbReference type="EMBL" id="FRAC01000007">
    <property type="protein sequence ID" value="SHJ75418.1"/>
    <property type="molecule type" value="Genomic_DNA"/>
</dbReference>
<dbReference type="GO" id="GO:0046872">
    <property type="term" value="F:metal ion binding"/>
    <property type="evidence" value="ECO:0007669"/>
    <property type="project" value="UniProtKB-KW"/>
</dbReference>
<comment type="subunit">
    <text evidence="10">Monomer. Associates with 30S ribosomal subunit, binds 16S rRNA.</text>
</comment>
<feature type="binding site" evidence="10">
    <location>
        <position position="301"/>
    </location>
    <ligand>
        <name>Zn(2+)</name>
        <dbReference type="ChEBI" id="CHEBI:29105"/>
    </ligand>
</feature>
<keyword evidence="5 10" id="KW-0547">Nucleotide-binding</keyword>
<dbReference type="NCBIfam" id="TIGR00157">
    <property type="entry name" value="ribosome small subunit-dependent GTPase A"/>
    <property type="match status" value="1"/>
</dbReference>
<dbReference type="Pfam" id="PF03193">
    <property type="entry name" value="RsgA_GTPase"/>
    <property type="match status" value="1"/>
</dbReference>
<evidence type="ECO:0000256" key="7">
    <source>
        <dbReference type="ARBA" id="ARBA00022833"/>
    </source>
</evidence>
<dbReference type="GO" id="GO:0005737">
    <property type="term" value="C:cytoplasm"/>
    <property type="evidence" value="ECO:0007669"/>
    <property type="project" value="UniProtKB-SubCell"/>
</dbReference>
<evidence type="ECO:0000259" key="12">
    <source>
        <dbReference type="PROSITE" id="PS51721"/>
    </source>
</evidence>
<evidence type="ECO:0000256" key="3">
    <source>
        <dbReference type="ARBA" id="ARBA00022723"/>
    </source>
</evidence>
<keyword evidence="3 10" id="KW-0479">Metal-binding</keyword>
<keyword evidence="14" id="KW-1185">Reference proteome</keyword>
<dbReference type="Proteomes" id="UP000184386">
    <property type="component" value="Unassembled WGS sequence"/>
</dbReference>
<keyword evidence="7 10" id="KW-0862">Zinc</keyword>
<keyword evidence="2 10" id="KW-0690">Ribosome biogenesis</keyword>
<evidence type="ECO:0000256" key="9">
    <source>
        <dbReference type="ARBA" id="ARBA00023134"/>
    </source>
</evidence>
<feature type="binding site" evidence="10">
    <location>
        <begin position="155"/>
        <end position="158"/>
    </location>
    <ligand>
        <name>GTP</name>
        <dbReference type="ChEBI" id="CHEBI:37565"/>
    </ligand>
</feature>
<keyword evidence="6 10" id="KW-0378">Hydrolase</keyword>
<comment type="function">
    <text evidence="10">One of several proteins that assist in the late maturation steps of the functional core of the 30S ribosomal subunit. Helps release RbfA from mature subunits. May play a role in the assembly of ribosomal proteins into the subunit. Circularly permuted GTPase that catalyzes slow GTP hydrolysis, GTPase activity is stimulated by the 30S ribosomal subunit.</text>
</comment>
<evidence type="ECO:0000259" key="11">
    <source>
        <dbReference type="PROSITE" id="PS50936"/>
    </source>
</evidence>
<organism evidence="13 14">
    <name type="scientific">Anaerocolumna jejuensis DSM 15929</name>
    <dbReference type="NCBI Taxonomy" id="1121322"/>
    <lineage>
        <taxon>Bacteria</taxon>
        <taxon>Bacillati</taxon>
        <taxon>Bacillota</taxon>
        <taxon>Clostridia</taxon>
        <taxon>Lachnospirales</taxon>
        <taxon>Lachnospiraceae</taxon>
        <taxon>Anaerocolumna</taxon>
    </lineage>
</organism>
<comment type="subcellular location">
    <subcellularLocation>
        <location evidence="10">Cytoplasm</location>
    </subcellularLocation>
</comment>
<dbReference type="RefSeq" id="WP_073273089.1">
    <property type="nucleotide sequence ID" value="NZ_FRAC01000007.1"/>
</dbReference>